<dbReference type="RefSeq" id="WP_335962370.1">
    <property type="nucleotide sequence ID" value="NZ_JAXBLX010000028.1"/>
</dbReference>
<organism evidence="1 2">
    <name type="scientific">Halalkalibacter kiskunsagensis</name>
    <dbReference type="NCBI Taxonomy" id="1548599"/>
    <lineage>
        <taxon>Bacteria</taxon>
        <taxon>Bacillati</taxon>
        <taxon>Bacillota</taxon>
        <taxon>Bacilli</taxon>
        <taxon>Bacillales</taxon>
        <taxon>Bacillaceae</taxon>
        <taxon>Halalkalibacter</taxon>
    </lineage>
</organism>
<accession>A0ABV6KEE1</accession>
<evidence type="ECO:0000313" key="1">
    <source>
        <dbReference type="EMBL" id="MFC0471332.1"/>
    </source>
</evidence>
<keyword evidence="2" id="KW-1185">Reference proteome</keyword>
<comment type="caution">
    <text evidence="1">The sequence shown here is derived from an EMBL/GenBank/DDBJ whole genome shotgun (WGS) entry which is preliminary data.</text>
</comment>
<dbReference type="Proteomes" id="UP001589838">
    <property type="component" value="Unassembled WGS sequence"/>
</dbReference>
<dbReference type="EMBL" id="JBHLUX010000031">
    <property type="protein sequence ID" value="MFC0471332.1"/>
    <property type="molecule type" value="Genomic_DNA"/>
</dbReference>
<evidence type="ECO:0000313" key="2">
    <source>
        <dbReference type="Proteomes" id="UP001589838"/>
    </source>
</evidence>
<sequence length="58" mass="6915">MLDRIHKPFYYTYESIEALSLDDRIKKQVELQLPLLKEQMHEIDIAQNKAERKKGELG</sequence>
<reference evidence="1 2" key="1">
    <citation type="submission" date="2024-09" db="EMBL/GenBank/DDBJ databases">
        <authorList>
            <person name="Sun Q."/>
            <person name="Mori K."/>
        </authorList>
    </citation>
    <scope>NUCLEOTIDE SEQUENCE [LARGE SCALE GENOMIC DNA]</scope>
    <source>
        <strain evidence="1 2">NCAIM B.02610</strain>
    </source>
</reference>
<protein>
    <submittedName>
        <fullName evidence="1">Uncharacterized protein</fullName>
    </submittedName>
</protein>
<gene>
    <name evidence="1" type="ORF">ACFFHM_12745</name>
</gene>
<proteinExistence type="predicted"/>
<name>A0ABV6KEE1_9BACI</name>